<protein>
    <submittedName>
        <fullName evidence="6">RNA polymerase subunit sigma-28</fullName>
    </submittedName>
</protein>
<dbReference type="InterPro" id="IPR013325">
    <property type="entry name" value="RNA_pol_sigma_r2"/>
</dbReference>
<keyword evidence="1" id="KW-0805">Transcription regulation</keyword>
<dbReference type="GO" id="GO:0006352">
    <property type="term" value="P:DNA-templated transcription initiation"/>
    <property type="evidence" value="ECO:0007669"/>
    <property type="project" value="InterPro"/>
</dbReference>
<evidence type="ECO:0000256" key="3">
    <source>
        <dbReference type="ARBA" id="ARBA00023125"/>
    </source>
</evidence>
<evidence type="ECO:0000313" key="6">
    <source>
        <dbReference type="EMBL" id="PEN94029.1"/>
    </source>
</evidence>
<dbReference type="SUPFAM" id="SSF88946">
    <property type="entry name" value="Sigma2 domain of RNA polymerase sigma factors"/>
    <property type="match status" value="1"/>
</dbReference>
<dbReference type="GO" id="GO:0003677">
    <property type="term" value="F:DNA binding"/>
    <property type="evidence" value="ECO:0007669"/>
    <property type="project" value="UniProtKB-KW"/>
</dbReference>
<dbReference type="InterPro" id="IPR014284">
    <property type="entry name" value="RNA_pol_sigma-70_dom"/>
</dbReference>
<reference evidence="6 7" key="1">
    <citation type="submission" date="2017-09" db="EMBL/GenBank/DDBJ databases">
        <title>Large-scale bioinformatics analysis of Bacillus genomes uncovers conserved roles of natural products in bacterial physiology.</title>
        <authorList>
            <consortium name="Agbiome Team Llc"/>
            <person name="Bleich R.M."/>
            <person name="Kirk G.J."/>
            <person name="Santa Maria K.C."/>
            <person name="Allen S.E."/>
            <person name="Farag S."/>
            <person name="Shank E.A."/>
            <person name="Bowers A."/>
        </authorList>
    </citation>
    <scope>NUCLEOTIDE SEQUENCE [LARGE SCALE GENOMIC DNA]</scope>
    <source>
        <strain evidence="6 7">AFS027647</strain>
    </source>
</reference>
<accession>A0A9X6U9R3</accession>
<dbReference type="NCBIfam" id="TIGR02937">
    <property type="entry name" value="sigma70-ECF"/>
    <property type="match status" value="1"/>
</dbReference>
<gene>
    <name evidence="6" type="ORF">CN553_18090</name>
</gene>
<dbReference type="AlphaFoldDB" id="A0A9X6U9R3"/>
<dbReference type="GO" id="GO:0016987">
    <property type="term" value="F:sigma factor activity"/>
    <property type="evidence" value="ECO:0007669"/>
    <property type="project" value="UniProtKB-KW"/>
</dbReference>
<proteinExistence type="predicted"/>
<dbReference type="RefSeq" id="WP_098127084.1">
    <property type="nucleotide sequence ID" value="NZ_NUAN01000112.1"/>
</dbReference>
<dbReference type="Proteomes" id="UP000220691">
    <property type="component" value="Unassembled WGS sequence"/>
</dbReference>
<dbReference type="Gene3D" id="1.10.1740.10">
    <property type="match status" value="1"/>
</dbReference>
<sequence length="244" mass="28205">MAKAIEDVRAMSDEEFMSKYENLVHHFIWKRYKGRFDIVKGNTGLEMEDLVQSGIIGLVKARRDFNHELGYQFSTFAIYKIRGEVGKLIMNSHKIKVPRTLYILRGKMMRQGLMEEDAETICKQLGVSLPKVNEALRYQPNTKSLQDVMYISASGGNEEILLADMLEDTQVINEVGEVENHMVLQSFYQTLEHPELIVWDMHSKHKTQQEIGNRVGRCQVQVSRILKRIQKRANEFGKEQGLVT</sequence>
<organism evidence="6 7">
    <name type="scientific">Bacillus cereus</name>
    <dbReference type="NCBI Taxonomy" id="1396"/>
    <lineage>
        <taxon>Bacteria</taxon>
        <taxon>Bacillati</taxon>
        <taxon>Bacillota</taxon>
        <taxon>Bacilli</taxon>
        <taxon>Bacillales</taxon>
        <taxon>Bacillaceae</taxon>
        <taxon>Bacillus</taxon>
        <taxon>Bacillus cereus group</taxon>
    </lineage>
</organism>
<keyword evidence="2" id="KW-0731">Sigma factor</keyword>
<dbReference type="PANTHER" id="PTHR30385:SF4">
    <property type="entry name" value="RNA POLYMERASE SIGMA-E FACTOR"/>
    <property type="match status" value="1"/>
</dbReference>
<dbReference type="InterPro" id="IPR007627">
    <property type="entry name" value="RNA_pol_sigma70_r2"/>
</dbReference>
<feature type="domain" description="RNA polymerase sigma-70 region 2" evidence="5">
    <location>
        <begin position="18"/>
        <end position="85"/>
    </location>
</feature>
<comment type="caution">
    <text evidence="6">The sequence shown here is derived from an EMBL/GenBank/DDBJ whole genome shotgun (WGS) entry which is preliminary data.</text>
</comment>
<dbReference type="Gene3D" id="1.20.140.160">
    <property type="match status" value="1"/>
</dbReference>
<evidence type="ECO:0000256" key="4">
    <source>
        <dbReference type="ARBA" id="ARBA00023163"/>
    </source>
</evidence>
<evidence type="ECO:0000256" key="2">
    <source>
        <dbReference type="ARBA" id="ARBA00023082"/>
    </source>
</evidence>
<evidence type="ECO:0000256" key="1">
    <source>
        <dbReference type="ARBA" id="ARBA00023015"/>
    </source>
</evidence>
<dbReference type="Pfam" id="PF04542">
    <property type="entry name" value="Sigma70_r2"/>
    <property type="match status" value="1"/>
</dbReference>
<evidence type="ECO:0000313" key="7">
    <source>
        <dbReference type="Proteomes" id="UP000220691"/>
    </source>
</evidence>
<dbReference type="EMBL" id="NUAN01000112">
    <property type="protein sequence ID" value="PEN94029.1"/>
    <property type="molecule type" value="Genomic_DNA"/>
</dbReference>
<name>A0A9X6U9R3_BACCE</name>
<dbReference type="PANTHER" id="PTHR30385">
    <property type="entry name" value="SIGMA FACTOR F FLAGELLAR"/>
    <property type="match status" value="1"/>
</dbReference>
<keyword evidence="4" id="KW-0804">Transcription</keyword>
<evidence type="ECO:0000259" key="5">
    <source>
        <dbReference type="Pfam" id="PF04542"/>
    </source>
</evidence>
<keyword evidence="3" id="KW-0238">DNA-binding</keyword>